<evidence type="ECO:0000313" key="2">
    <source>
        <dbReference type="EMBL" id="KAK3747855.1"/>
    </source>
</evidence>
<reference evidence="2" key="1">
    <citation type="journal article" date="2023" name="G3 (Bethesda)">
        <title>A reference genome for the long-term kleptoplast-retaining sea slug Elysia crispata morphotype clarki.</title>
        <authorList>
            <person name="Eastman K.E."/>
            <person name="Pendleton A.L."/>
            <person name="Shaikh M.A."/>
            <person name="Suttiyut T."/>
            <person name="Ogas R."/>
            <person name="Tomko P."/>
            <person name="Gavelis G."/>
            <person name="Widhalm J.R."/>
            <person name="Wisecaver J.H."/>
        </authorList>
    </citation>
    <scope>NUCLEOTIDE SEQUENCE</scope>
    <source>
        <strain evidence="2">ECLA1</strain>
    </source>
</reference>
<evidence type="ECO:0000313" key="3">
    <source>
        <dbReference type="Proteomes" id="UP001283361"/>
    </source>
</evidence>
<protein>
    <submittedName>
        <fullName evidence="2">Uncharacterized protein</fullName>
    </submittedName>
</protein>
<proteinExistence type="predicted"/>
<feature type="compositionally biased region" description="Polar residues" evidence="1">
    <location>
        <begin position="8"/>
        <end position="19"/>
    </location>
</feature>
<name>A0AAE1D0G0_9GAST</name>
<feature type="region of interest" description="Disordered" evidence="1">
    <location>
        <begin position="1"/>
        <end position="31"/>
    </location>
</feature>
<accession>A0AAE1D0G0</accession>
<evidence type="ECO:0000256" key="1">
    <source>
        <dbReference type="SAM" id="MobiDB-lite"/>
    </source>
</evidence>
<dbReference type="Proteomes" id="UP001283361">
    <property type="component" value="Unassembled WGS sequence"/>
</dbReference>
<comment type="caution">
    <text evidence="2">The sequence shown here is derived from an EMBL/GenBank/DDBJ whole genome shotgun (WGS) entry which is preliminary data.</text>
</comment>
<sequence length="77" mass="8775">MEGKENINNKQKKTSTATHPHTGPHHFTRAVLDPYNWDDGRTFSHDKQNRESTNRQTLASLMTLIQHLCPSALPLPL</sequence>
<keyword evidence="3" id="KW-1185">Reference proteome</keyword>
<gene>
    <name evidence="2" type="ORF">RRG08_007713</name>
</gene>
<organism evidence="2 3">
    <name type="scientific">Elysia crispata</name>
    <name type="common">lettuce slug</name>
    <dbReference type="NCBI Taxonomy" id="231223"/>
    <lineage>
        <taxon>Eukaryota</taxon>
        <taxon>Metazoa</taxon>
        <taxon>Spiralia</taxon>
        <taxon>Lophotrochozoa</taxon>
        <taxon>Mollusca</taxon>
        <taxon>Gastropoda</taxon>
        <taxon>Heterobranchia</taxon>
        <taxon>Euthyneura</taxon>
        <taxon>Panpulmonata</taxon>
        <taxon>Sacoglossa</taxon>
        <taxon>Placobranchoidea</taxon>
        <taxon>Plakobranchidae</taxon>
        <taxon>Elysia</taxon>
    </lineage>
</organism>
<dbReference type="EMBL" id="JAWDGP010006071">
    <property type="protein sequence ID" value="KAK3747855.1"/>
    <property type="molecule type" value="Genomic_DNA"/>
</dbReference>
<dbReference type="AlphaFoldDB" id="A0AAE1D0G0"/>